<dbReference type="KEGG" id="mhz:Metho_2363"/>
<dbReference type="RefSeq" id="WP_015325681.1">
    <property type="nucleotide sequence ID" value="NC_019977.1"/>
</dbReference>
<name>L0KZH7_METHD</name>
<reference evidence="3" key="1">
    <citation type="submission" date="2012-02" db="EMBL/GenBank/DDBJ databases">
        <title>Complete sequence of chromosome of Methanomethylovorans hollandica DSM 15978.</title>
        <authorList>
            <person name="Lucas S."/>
            <person name="Copeland A."/>
            <person name="Lapidus A."/>
            <person name="Glavina del Rio T."/>
            <person name="Dalin E."/>
            <person name="Tice H."/>
            <person name="Bruce D."/>
            <person name="Goodwin L."/>
            <person name="Pitluck S."/>
            <person name="Peters L."/>
            <person name="Mikhailova N."/>
            <person name="Held B."/>
            <person name="Kyrpides N."/>
            <person name="Mavromatis K."/>
            <person name="Ivanova N."/>
            <person name="Brettin T."/>
            <person name="Detter J.C."/>
            <person name="Han C."/>
            <person name="Larimer F."/>
            <person name="Land M."/>
            <person name="Hauser L."/>
            <person name="Markowitz V."/>
            <person name="Cheng J.-F."/>
            <person name="Hugenholtz P."/>
            <person name="Woyke T."/>
            <person name="Wu D."/>
            <person name="Spring S."/>
            <person name="Schroeder M."/>
            <person name="Brambilla E."/>
            <person name="Klenk H.-P."/>
            <person name="Eisen J.A."/>
        </authorList>
    </citation>
    <scope>NUCLEOTIDE SEQUENCE [LARGE SCALE GENOMIC DNA]</scope>
    <source>
        <strain evidence="3">DSM 15978 / NBRC 107637 / DMS1</strain>
    </source>
</reference>
<dbReference type="GO" id="GO:0016491">
    <property type="term" value="F:oxidoreductase activity"/>
    <property type="evidence" value="ECO:0007669"/>
    <property type="project" value="InterPro"/>
</dbReference>
<dbReference type="HOGENOM" id="CLU_059362_3_0_2"/>
<dbReference type="InterPro" id="IPR029479">
    <property type="entry name" value="Nitroreductase"/>
</dbReference>
<dbReference type="Proteomes" id="UP000010866">
    <property type="component" value="Chromosome"/>
</dbReference>
<proteinExistence type="predicted"/>
<dbReference type="Gene3D" id="3.40.109.10">
    <property type="entry name" value="NADH Oxidase"/>
    <property type="match status" value="1"/>
</dbReference>
<accession>L0KZH7</accession>
<dbReference type="Pfam" id="PF00881">
    <property type="entry name" value="Nitroreductase"/>
    <property type="match status" value="1"/>
</dbReference>
<dbReference type="OrthoDB" id="10206at2157"/>
<dbReference type="InterPro" id="IPR000415">
    <property type="entry name" value="Nitroreductase-like"/>
</dbReference>
<feature type="domain" description="Nitroreductase" evidence="1">
    <location>
        <begin position="61"/>
        <end position="243"/>
    </location>
</feature>
<dbReference type="PANTHER" id="PTHR43745">
    <property type="entry name" value="NITROREDUCTASE MJ1384-RELATED"/>
    <property type="match status" value="1"/>
</dbReference>
<evidence type="ECO:0000313" key="3">
    <source>
        <dbReference type="Proteomes" id="UP000010866"/>
    </source>
</evidence>
<dbReference type="CDD" id="cd02142">
    <property type="entry name" value="McbC_SagB-like_oxidoreductase"/>
    <property type="match status" value="1"/>
</dbReference>
<dbReference type="InterPro" id="IPR052544">
    <property type="entry name" value="Bacteriocin_Proc_Enz"/>
</dbReference>
<sequence>MQEIGKDFMKLTKFQYLGKAPQTNGYPQPPLQKESDDGIKIIELPDPDHIHVRDMPLRRAIEHRTSVRSYSDKPLTLNELSYLLWCTQGVKEIIEDVVTFRTVPSAGARHSLETYLLINNVEGLEPGLYRFLAIGHKLLQLDIETNMAKEITEACLGQDFVKKSAVTFIWTAVAARMKWRYGERGYRYLHLDAGHVCQNLYLSAEAIDCGVCAIAAFLDDDMNELLDLDGEHEFVIYVATVGKNEG</sequence>
<dbReference type="InterPro" id="IPR020051">
    <property type="entry name" value="SagB-type_dehydrogenase"/>
</dbReference>
<dbReference type="NCBIfam" id="TIGR03605">
    <property type="entry name" value="antibiot_sagB"/>
    <property type="match status" value="1"/>
</dbReference>
<dbReference type="SUPFAM" id="SSF55469">
    <property type="entry name" value="FMN-dependent nitroreductase-like"/>
    <property type="match status" value="1"/>
</dbReference>
<gene>
    <name evidence="2" type="ordered locus">Metho_2363</name>
</gene>
<organism evidence="2 3">
    <name type="scientific">Methanomethylovorans hollandica (strain DSM 15978 / NBRC 107637 / DMS1)</name>
    <dbReference type="NCBI Taxonomy" id="867904"/>
    <lineage>
        <taxon>Archaea</taxon>
        <taxon>Methanobacteriati</taxon>
        <taxon>Methanobacteriota</taxon>
        <taxon>Stenosarchaea group</taxon>
        <taxon>Methanomicrobia</taxon>
        <taxon>Methanosarcinales</taxon>
        <taxon>Methanosarcinaceae</taxon>
        <taxon>Methanomethylovorans</taxon>
    </lineage>
</organism>
<dbReference type="AlphaFoldDB" id="L0KZH7"/>
<dbReference type="PANTHER" id="PTHR43745:SF2">
    <property type="entry name" value="NITROREDUCTASE MJ1384-RELATED"/>
    <property type="match status" value="1"/>
</dbReference>
<dbReference type="GeneID" id="14408441"/>
<keyword evidence="3" id="KW-1185">Reference proteome</keyword>
<protein>
    <submittedName>
        <fullName evidence="2">Nitroreductase</fullName>
    </submittedName>
</protein>
<evidence type="ECO:0000313" key="2">
    <source>
        <dbReference type="EMBL" id="AGB50516.1"/>
    </source>
</evidence>
<evidence type="ECO:0000259" key="1">
    <source>
        <dbReference type="Pfam" id="PF00881"/>
    </source>
</evidence>
<dbReference type="EMBL" id="CP003362">
    <property type="protein sequence ID" value="AGB50516.1"/>
    <property type="molecule type" value="Genomic_DNA"/>
</dbReference>
<dbReference type="STRING" id="867904.Metho_2363"/>